<feature type="region of interest" description="Disordered" evidence="1">
    <location>
        <begin position="40"/>
        <end position="71"/>
    </location>
</feature>
<evidence type="ECO:0000313" key="2">
    <source>
        <dbReference type="EMBL" id="PKU32299.1"/>
    </source>
</evidence>
<sequence length="145" mass="16246">MQQFLNPDCQKESNFNHPPLPQHVLKRRSVIPDLRQVVKDHQRQTFGNSSRGDDLHQTGKKAEPADSNRIPQTWNQDVLVPAPTKRFFDARGADAKSVCLDAKMAAGFIVETGFAKANSTTAGVTSIDFKVFFFLTLLLRLDFMG</sequence>
<proteinExistence type="predicted"/>
<dbReference type="AlphaFoldDB" id="A0A2I0TET6"/>
<evidence type="ECO:0000313" key="3">
    <source>
        <dbReference type="Proteomes" id="UP000233556"/>
    </source>
</evidence>
<reference evidence="3" key="1">
    <citation type="submission" date="2017-11" db="EMBL/GenBank/DDBJ databases">
        <authorList>
            <person name="Lima N.C."/>
            <person name="Parody-Merino A.M."/>
            <person name="Battley P.F."/>
            <person name="Fidler A.E."/>
            <person name="Prosdocimi F."/>
        </authorList>
    </citation>
    <scope>NUCLEOTIDE SEQUENCE [LARGE SCALE GENOMIC DNA]</scope>
</reference>
<dbReference type="EMBL" id="KZ511510">
    <property type="protein sequence ID" value="PKU32299.1"/>
    <property type="molecule type" value="Genomic_DNA"/>
</dbReference>
<protein>
    <submittedName>
        <fullName evidence="2">Uncharacterized protein</fullName>
    </submittedName>
</protein>
<feature type="region of interest" description="Disordered" evidence="1">
    <location>
        <begin position="1"/>
        <end position="21"/>
    </location>
</feature>
<organism evidence="2 3">
    <name type="scientific">Limosa lapponica baueri</name>
    <dbReference type="NCBI Taxonomy" id="1758121"/>
    <lineage>
        <taxon>Eukaryota</taxon>
        <taxon>Metazoa</taxon>
        <taxon>Chordata</taxon>
        <taxon>Craniata</taxon>
        <taxon>Vertebrata</taxon>
        <taxon>Euteleostomi</taxon>
        <taxon>Archelosauria</taxon>
        <taxon>Archosauria</taxon>
        <taxon>Dinosauria</taxon>
        <taxon>Saurischia</taxon>
        <taxon>Theropoda</taxon>
        <taxon>Coelurosauria</taxon>
        <taxon>Aves</taxon>
        <taxon>Neognathae</taxon>
        <taxon>Neoaves</taxon>
        <taxon>Charadriiformes</taxon>
        <taxon>Scolopacidae</taxon>
        <taxon>Limosa</taxon>
    </lineage>
</organism>
<evidence type="ECO:0000256" key="1">
    <source>
        <dbReference type="SAM" id="MobiDB-lite"/>
    </source>
</evidence>
<keyword evidence="3" id="KW-1185">Reference proteome</keyword>
<reference evidence="3" key="2">
    <citation type="submission" date="2017-12" db="EMBL/GenBank/DDBJ databases">
        <title>Genome sequence of the Bar-tailed Godwit (Limosa lapponica baueri).</title>
        <authorList>
            <person name="Lima N.C.B."/>
            <person name="Parody-Merino A.M."/>
            <person name="Battley P.F."/>
            <person name="Fidler A.E."/>
            <person name="Prosdocimi F."/>
        </authorList>
    </citation>
    <scope>NUCLEOTIDE SEQUENCE [LARGE SCALE GENOMIC DNA]</scope>
</reference>
<name>A0A2I0TET6_LIMLA</name>
<gene>
    <name evidence="2" type="ORF">llap_17397</name>
</gene>
<accession>A0A2I0TET6</accession>
<dbReference type="Proteomes" id="UP000233556">
    <property type="component" value="Unassembled WGS sequence"/>
</dbReference>
<feature type="compositionally biased region" description="Basic and acidic residues" evidence="1">
    <location>
        <begin position="51"/>
        <end position="66"/>
    </location>
</feature>